<protein>
    <submittedName>
        <fullName evidence="1">Uncharacterized protein</fullName>
    </submittedName>
</protein>
<dbReference type="OrthoDB" id="2662290at2759"/>
<keyword evidence="2" id="KW-1185">Reference proteome</keyword>
<reference evidence="1" key="1">
    <citation type="submission" date="2019-10" db="EMBL/GenBank/DDBJ databases">
        <authorList>
            <consortium name="DOE Joint Genome Institute"/>
            <person name="Kuo A."/>
            <person name="Miyauchi S."/>
            <person name="Kiss E."/>
            <person name="Drula E."/>
            <person name="Kohler A."/>
            <person name="Sanchez-Garcia M."/>
            <person name="Andreopoulos B."/>
            <person name="Barry K.W."/>
            <person name="Bonito G."/>
            <person name="Buee M."/>
            <person name="Carver A."/>
            <person name="Chen C."/>
            <person name="Cichocki N."/>
            <person name="Clum A."/>
            <person name="Culley D."/>
            <person name="Crous P.W."/>
            <person name="Fauchery L."/>
            <person name="Girlanda M."/>
            <person name="Hayes R."/>
            <person name="Keri Z."/>
            <person name="LaButti K."/>
            <person name="Lipzen A."/>
            <person name="Lombard V."/>
            <person name="Magnuson J."/>
            <person name="Maillard F."/>
            <person name="Morin E."/>
            <person name="Murat C."/>
            <person name="Nolan M."/>
            <person name="Ohm R."/>
            <person name="Pangilinan J."/>
            <person name="Pereira M."/>
            <person name="Perotto S."/>
            <person name="Peter M."/>
            <person name="Riley R."/>
            <person name="Sitrit Y."/>
            <person name="Stielow B."/>
            <person name="Szollosi G."/>
            <person name="Zifcakova L."/>
            <person name="Stursova M."/>
            <person name="Spatafora J.W."/>
            <person name="Tedersoo L."/>
            <person name="Vaario L.-M."/>
            <person name="Yamada A."/>
            <person name="Yan M."/>
            <person name="Wang P."/>
            <person name="Xu J."/>
            <person name="Bruns T."/>
            <person name="Baldrian P."/>
            <person name="Vilgalys R."/>
            <person name="Henrissat B."/>
            <person name="Grigoriev I.V."/>
            <person name="Hibbett D."/>
            <person name="Nagy L.G."/>
            <person name="Martin F.M."/>
        </authorList>
    </citation>
    <scope>NUCLEOTIDE SEQUENCE</scope>
    <source>
        <strain evidence="1">Prilba</strain>
    </source>
</reference>
<proteinExistence type="predicted"/>
<evidence type="ECO:0000313" key="1">
    <source>
        <dbReference type="EMBL" id="KAF8467449.1"/>
    </source>
</evidence>
<dbReference type="AlphaFoldDB" id="A0A9P5JWG8"/>
<gene>
    <name evidence="1" type="ORF">DFH94DRAFT_295619</name>
</gene>
<name>A0A9P5JWG8_9AGAM</name>
<comment type="caution">
    <text evidence="1">The sequence shown here is derived from an EMBL/GenBank/DDBJ whole genome shotgun (WGS) entry which is preliminary data.</text>
</comment>
<evidence type="ECO:0000313" key="2">
    <source>
        <dbReference type="Proteomes" id="UP000759537"/>
    </source>
</evidence>
<sequence>MPLPPYNVYREQLTSLFHGHALWEPDPTNLYAQVSVGDVGYVREGCFFRMFNVLLEWNDPSNYTLCEPEPYVRLDLGPFVNVRDSRFSRGDYYSRYVTPFQETSNTMAAGPDDATGTTYSCRRKQGALLTLPQDGLRKDVIRTKVFEDYIRDNVDNWYAFAVRRRLDVERMEDLILVTGCTLVTSWGVAAFVDSAQDAEILLRFRGTFFDWREIRPSVTFQNSHPHNPHQNQCVFIRGFRAKRVFLWTRLKGAADPLPDDPDNRREDEIQVTRVPDIPHVSNFPAIGCRRTEHDVSFLVPRPAHRGIRLSRGEVPRRYCGHCPR</sequence>
<dbReference type="Proteomes" id="UP000759537">
    <property type="component" value="Unassembled WGS sequence"/>
</dbReference>
<accession>A0A9P5JWG8</accession>
<reference evidence="1" key="2">
    <citation type="journal article" date="2020" name="Nat. Commun.">
        <title>Large-scale genome sequencing of mycorrhizal fungi provides insights into the early evolution of symbiotic traits.</title>
        <authorList>
            <person name="Miyauchi S."/>
            <person name="Kiss E."/>
            <person name="Kuo A."/>
            <person name="Drula E."/>
            <person name="Kohler A."/>
            <person name="Sanchez-Garcia M."/>
            <person name="Morin E."/>
            <person name="Andreopoulos B."/>
            <person name="Barry K.W."/>
            <person name="Bonito G."/>
            <person name="Buee M."/>
            <person name="Carver A."/>
            <person name="Chen C."/>
            <person name="Cichocki N."/>
            <person name="Clum A."/>
            <person name="Culley D."/>
            <person name="Crous P.W."/>
            <person name="Fauchery L."/>
            <person name="Girlanda M."/>
            <person name="Hayes R.D."/>
            <person name="Keri Z."/>
            <person name="LaButti K."/>
            <person name="Lipzen A."/>
            <person name="Lombard V."/>
            <person name="Magnuson J."/>
            <person name="Maillard F."/>
            <person name="Murat C."/>
            <person name="Nolan M."/>
            <person name="Ohm R.A."/>
            <person name="Pangilinan J."/>
            <person name="Pereira M.F."/>
            <person name="Perotto S."/>
            <person name="Peter M."/>
            <person name="Pfister S."/>
            <person name="Riley R."/>
            <person name="Sitrit Y."/>
            <person name="Stielow J.B."/>
            <person name="Szollosi G."/>
            <person name="Zifcakova L."/>
            <person name="Stursova M."/>
            <person name="Spatafora J.W."/>
            <person name="Tedersoo L."/>
            <person name="Vaario L.M."/>
            <person name="Yamada A."/>
            <person name="Yan M."/>
            <person name="Wang P."/>
            <person name="Xu J."/>
            <person name="Bruns T."/>
            <person name="Baldrian P."/>
            <person name="Vilgalys R."/>
            <person name="Dunand C."/>
            <person name="Henrissat B."/>
            <person name="Grigoriev I.V."/>
            <person name="Hibbett D."/>
            <person name="Nagy L.G."/>
            <person name="Martin F.M."/>
        </authorList>
    </citation>
    <scope>NUCLEOTIDE SEQUENCE</scope>
    <source>
        <strain evidence="1">Prilba</strain>
    </source>
</reference>
<dbReference type="EMBL" id="WHVB01000036">
    <property type="protein sequence ID" value="KAF8467449.1"/>
    <property type="molecule type" value="Genomic_DNA"/>
</dbReference>
<organism evidence="1 2">
    <name type="scientific">Russula ochroleuca</name>
    <dbReference type="NCBI Taxonomy" id="152965"/>
    <lineage>
        <taxon>Eukaryota</taxon>
        <taxon>Fungi</taxon>
        <taxon>Dikarya</taxon>
        <taxon>Basidiomycota</taxon>
        <taxon>Agaricomycotina</taxon>
        <taxon>Agaricomycetes</taxon>
        <taxon>Russulales</taxon>
        <taxon>Russulaceae</taxon>
        <taxon>Russula</taxon>
    </lineage>
</organism>